<dbReference type="EMBL" id="JAEUAO010000003">
    <property type="protein sequence ID" value="MBW9064942.1"/>
    <property type="molecule type" value="Genomic_DNA"/>
</dbReference>
<gene>
    <name evidence="3" type="ORF">JNB71_16680</name>
</gene>
<feature type="transmembrane region" description="Helical" evidence="2">
    <location>
        <begin position="93"/>
        <end position="114"/>
    </location>
</feature>
<keyword evidence="4" id="KW-1185">Reference proteome</keyword>
<feature type="transmembrane region" description="Helical" evidence="2">
    <location>
        <begin position="70"/>
        <end position="87"/>
    </location>
</feature>
<feature type="transmembrane region" description="Helical" evidence="2">
    <location>
        <begin position="15"/>
        <end position="32"/>
    </location>
</feature>
<dbReference type="Proteomes" id="UP000757604">
    <property type="component" value="Unassembled WGS sequence"/>
</dbReference>
<feature type="compositionally biased region" description="Polar residues" evidence="1">
    <location>
        <begin position="445"/>
        <end position="454"/>
    </location>
</feature>
<feature type="transmembrane region" description="Helical" evidence="2">
    <location>
        <begin position="251"/>
        <end position="268"/>
    </location>
</feature>
<sequence>MRTTAAPVAKTRKSLPWLVVAFLIGVFIPWLWTIGPLLILPYRVALLAGFVPCMFLWLAGKAGKIQTPDILIILYSIWCPISLFAVHDAQVALQSGGIIVVETAGAYFFGRCFIRGPDQFYAMTRLLFVLVAIMLPFALVETITNANVSLDVFSRFFPTHPEAIKDPRWGLRRVQGVFEHPILFGVSCGAILALVHLVLGGEISAAKRWFATLTVLLTASLSLSSGPLTAIVAQVSLLFWNWLLAKDARRWQYLWVILLSMYAFIELASNQTVFEFLLTYFSFEPASAYYRVLIWEFGSQSALNHPIFGVGYGQWDRPEWMPPSIDMYWLYHAILFGIPGGIFMMGGFLTMVASVAFTKETDERRLRYRTAYLIVMTGYFLVGWTVHFWNATYVLFLFLLGSGSWLLEDVVNAKPGSARTGENNRSSRSRGSTRHEDDKGADPGLTSSDSPRES</sequence>
<evidence type="ECO:0000313" key="4">
    <source>
        <dbReference type="Proteomes" id="UP000757604"/>
    </source>
</evidence>
<dbReference type="PANTHER" id="PTHR37422:SF13">
    <property type="entry name" value="LIPOPOLYSACCHARIDE BIOSYNTHESIS PROTEIN PA4999-RELATED"/>
    <property type="match status" value="1"/>
</dbReference>
<proteinExistence type="predicted"/>
<feature type="transmembrane region" description="Helical" evidence="2">
    <location>
        <begin position="182"/>
        <end position="201"/>
    </location>
</feature>
<evidence type="ECO:0000256" key="2">
    <source>
        <dbReference type="SAM" id="Phobius"/>
    </source>
</evidence>
<feature type="transmembrane region" description="Helical" evidence="2">
    <location>
        <begin position="126"/>
        <end position="148"/>
    </location>
</feature>
<evidence type="ECO:0000313" key="3">
    <source>
        <dbReference type="EMBL" id="MBW9064942.1"/>
    </source>
</evidence>
<keyword evidence="3" id="KW-0436">Ligase</keyword>
<keyword evidence="2" id="KW-1133">Transmembrane helix</keyword>
<dbReference type="InterPro" id="IPR051533">
    <property type="entry name" value="WaaL-like"/>
</dbReference>
<name>A0ABS7HCD6_9HYPH</name>
<accession>A0ABS7HCD6</accession>
<feature type="region of interest" description="Disordered" evidence="1">
    <location>
        <begin position="415"/>
        <end position="454"/>
    </location>
</feature>
<reference evidence="3 4" key="1">
    <citation type="journal article" date="2021" name="MBio">
        <title>Poor Competitiveness of Bradyrhizobium in Pigeon Pea Root Colonization in Indian Soils.</title>
        <authorList>
            <person name="Chalasani D."/>
            <person name="Basu A."/>
            <person name="Pullabhotla S.V.S.R.N."/>
            <person name="Jorrin B."/>
            <person name="Neal A.L."/>
            <person name="Poole P.S."/>
            <person name="Podile A.R."/>
            <person name="Tkacz A."/>
        </authorList>
    </citation>
    <scope>NUCLEOTIDE SEQUENCE [LARGE SCALE GENOMIC DNA]</scope>
    <source>
        <strain evidence="3 4">HU44</strain>
    </source>
</reference>
<keyword evidence="2" id="KW-0812">Transmembrane</keyword>
<organism evidence="3 4">
    <name type="scientific">Rhizobium herbae</name>
    <dbReference type="NCBI Taxonomy" id="508661"/>
    <lineage>
        <taxon>Bacteria</taxon>
        <taxon>Pseudomonadati</taxon>
        <taxon>Pseudomonadota</taxon>
        <taxon>Alphaproteobacteria</taxon>
        <taxon>Hyphomicrobiales</taxon>
        <taxon>Rhizobiaceae</taxon>
        <taxon>Rhizobium/Agrobacterium group</taxon>
        <taxon>Rhizobium</taxon>
    </lineage>
</organism>
<dbReference type="GO" id="GO:0016874">
    <property type="term" value="F:ligase activity"/>
    <property type="evidence" value="ECO:0007669"/>
    <property type="project" value="UniProtKB-KW"/>
</dbReference>
<feature type="transmembrane region" description="Helical" evidence="2">
    <location>
        <begin position="370"/>
        <end position="387"/>
    </location>
</feature>
<evidence type="ECO:0000256" key="1">
    <source>
        <dbReference type="SAM" id="MobiDB-lite"/>
    </source>
</evidence>
<feature type="transmembrane region" description="Helical" evidence="2">
    <location>
        <begin position="38"/>
        <end position="58"/>
    </location>
</feature>
<feature type="transmembrane region" description="Helical" evidence="2">
    <location>
        <begin position="213"/>
        <end position="239"/>
    </location>
</feature>
<keyword evidence="2" id="KW-0472">Membrane</keyword>
<dbReference type="PANTHER" id="PTHR37422">
    <property type="entry name" value="TEICHURONIC ACID BIOSYNTHESIS PROTEIN TUAE"/>
    <property type="match status" value="1"/>
</dbReference>
<feature type="transmembrane region" description="Helical" evidence="2">
    <location>
        <begin position="328"/>
        <end position="358"/>
    </location>
</feature>
<protein>
    <submittedName>
        <fullName evidence="3">O-antigen ligase family protein</fullName>
    </submittedName>
</protein>
<comment type="caution">
    <text evidence="3">The sequence shown here is derived from an EMBL/GenBank/DDBJ whole genome shotgun (WGS) entry which is preliminary data.</text>
</comment>